<keyword evidence="2" id="KW-0732">Signal</keyword>
<proteinExistence type="predicted"/>
<keyword evidence="4" id="KW-1185">Reference proteome</keyword>
<accession>Q4N476</accession>
<dbReference type="AlphaFoldDB" id="Q4N476"/>
<evidence type="ECO:0000313" key="4">
    <source>
        <dbReference type="Proteomes" id="UP000001949"/>
    </source>
</evidence>
<feature type="region of interest" description="Disordered" evidence="1">
    <location>
        <begin position="99"/>
        <end position="118"/>
    </location>
</feature>
<feature type="signal peptide" evidence="2">
    <location>
        <begin position="1"/>
        <end position="19"/>
    </location>
</feature>
<dbReference type="RefSeq" id="XP_765330.1">
    <property type="nucleotide sequence ID" value="XM_760237.1"/>
</dbReference>
<dbReference type="eggNOG" id="ENOG502TN67">
    <property type="taxonomic scope" value="Eukaryota"/>
</dbReference>
<evidence type="ECO:0000313" key="3">
    <source>
        <dbReference type="EMBL" id="EAN33047.1"/>
    </source>
</evidence>
<dbReference type="EMBL" id="AAGK01000002">
    <property type="protein sequence ID" value="EAN33047.1"/>
    <property type="molecule type" value="Genomic_DNA"/>
</dbReference>
<dbReference type="Pfam" id="PF04385">
    <property type="entry name" value="FAINT"/>
    <property type="match status" value="1"/>
</dbReference>
<reference evidence="3 4" key="1">
    <citation type="journal article" date="2005" name="Science">
        <title>Genome sequence of Theileria parva, a bovine pathogen that transforms lymphocytes.</title>
        <authorList>
            <person name="Gardner M.J."/>
            <person name="Bishop R."/>
            <person name="Shah T."/>
            <person name="de Villiers E.P."/>
            <person name="Carlton J.M."/>
            <person name="Hall N."/>
            <person name="Ren Q."/>
            <person name="Paulsen I.T."/>
            <person name="Pain A."/>
            <person name="Berriman M."/>
            <person name="Wilson R.J.M."/>
            <person name="Sato S."/>
            <person name="Ralph S.A."/>
            <person name="Mann D.J."/>
            <person name="Xiong Z."/>
            <person name="Shallom S.J."/>
            <person name="Weidman J."/>
            <person name="Jiang L."/>
            <person name="Lynn J."/>
            <person name="Weaver B."/>
            <person name="Shoaibi A."/>
            <person name="Domingo A.R."/>
            <person name="Wasawo D."/>
            <person name="Crabtree J."/>
            <person name="Wortman J.R."/>
            <person name="Haas B."/>
            <person name="Angiuoli S.V."/>
            <person name="Creasy T.H."/>
            <person name="Lu C."/>
            <person name="Suh B."/>
            <person name="Silva J.C."/>
            <person name="Utterback T.R."/>
            <person name="Feldblyum T.V."/>
            <person name="Pertea M."/>
            <person name="Allen J."/>
            <person name="Nierman W.C."/>
            <person name="Taracha E.L.N."/>
            <person name="Salzberg S.L."/>
            <person name="White O.R."/>
            <person name="Fitzhugh H.A."/>
            <person name="Morzaria S."/>
            <person name="Venter J.C."/>
            <person name="Fraser C.M."/>
            <person name="Nene V."/>
        </authorList>
    </citation>
    <scope>NUCLEOTIDE SEQUENCE [LARGE SCALE GENOMIC DNA]</scope>
    <source>
        <strain evidence="3 4">Muguga</strain>
    </source>
</reference>
<evidence type="ECO:0000256" key="1">
    <source>
        <dbReference type="SAM" id="MobiDB-lite"/>
    </source>
</evidence>
<dbReference type="InterPro" id="IPR007480">
    <property type="entry name" value="DUF529"/>
</dbReference>
<sequence>MAFLRKLLLFLAFASYVQGSEVELDLSSASTDNFDVVTFEAGPASVTRFTPKLGVYVNRVTDSPDSVWSPLSKDFSMKSFEIHQRSGHNSIGHLALLEKSTPSPSDSKKEETLNQNTTESLPEKVVFSNLYFTKRDKGWYPLTKYHFDVLKDEMESLESTLDLHNFSDSLFSVSHLDDRVTRELLLARRLSRVTRVNHNGDLVWSSGGTELFKSAALSYNTMNKLVLVKMTLTTPNMTYNPLDEKSTRYYVDRTLYFYRNKSFAWETVNPTFYEEQIDRLRNEFAEFSRRFPKLTLDLLHLVNGSVSETPIYYNFKFEKKEYRGMNVMMLSPLGDALLTVVKSGDSLLWVSENKKSHCRDVRLYRLSGGSTIVDLCLASSSSDACQYKFFGFEGGEWRALSPENYKHLLNNDEISVVLDLAISDLDFCTKSIFKVDGVPVTNFTALDGYYFDKVKELEFELWNSTRFLKCKKVFHVNLNSFNFISLLIEDPLSNTSHLLYYQKMSLAPFDTNNELVWVPISQAVHSSLMYSALMKISFDFDLAEFITYVRSEHPFPFDLNSFPKTKLDAKYKNYTLSLFRHKDVPMVRIYPVFASHLANFREGSNVIWSSKLNYKLFFLEFNYAEQPSMAMLMFSDEADVVRVSYYSRVRGRWNKVTVDEAQDYFSAISTVQDHKYFTLDVGKLAPSNKFTYNVEHLDSPPTAFVEPSYGYKVGKLVDGSETIWSSASVPTENSTAYGKVDGTKQTRVTMSQSTHIYLNHYHKVPDGSWKGVSTEEYFRELDKYSEEYYQGEEIVDLSDVFKGEKRVYYEFVDSSYFGLDHYGVLKFTDKVENLSLYVNGEPLYKFPRVHYLKEVIFFPSNAPKVISLEVQLSLLLRLALD</sequence>
<comment type="caution">
    <text evidence="3">The sequence shown here is derived from an EMBL/GenBank/DDBJ whole genome shotgun (WGS) entry which is preliminary data.</text>
</comment>
<dbReference type="InParanoid" id="Q4N476"/>
<gene>
    <name evidence="3" type="ordered locus">TP02_0763</name>
</gene>
<protein>
    <submittedName>
        <fullName evidence="3">Uncharacterized protein</fullName>
    </submittedName>
</protein>
<organism evidence="3 4">
    <name type="scientific">Theileria parva</name>
    <name type="common">East coast fever infection agent</name>
    <dbReference type="NCBI Taxonomy" id="5875"/>
    <lineage>
        <taxon>Eukaryota</taxon>
        <taxon>Sar</taxon>
        <taxon>Alveolata</taxon>
        <taxon>Apicomplexa</taxon>
        <taxon>Aconoidasida</taxon>
        <taxon>Piroplasmida</taxon>
        <taxon>Theileriidae</taxon>
        <taxon>Theileria</taxon>
    </lineage>
</organism>
<dbReference type="VEuPathDB" id="PiroplasmaDB:TpMuguga_02g00763"/>
<dbReference type="KEGG" id="tpv:TP02_0763"/>
<feature type="chain" id="PRO_5004240766" evidence="2">
    <location>
        <begin position="20"/>
        <end position="881"/>
    </location>
</feature>
<name>Q4N476_THEPA</name>
<dbReference type="Proteomes" id="UP000001949">
    <property type="component" value="Unassembled WGS sequence"/>
</dbReference>
<dbReference type="GeneID" id="3502017"/>
<evidence type="ECO:0000256" key="2">
    <source>
        <dbReference type="SAM" id="SignalP"/>
    </source>
</evidence>